<evidence type="ECO:0000313" key="15">
    <source>
        <dbReference type="Proteomes" id="UP000314987"/>
    </source>
</evidence>
<dbReference type="Pfam" id="PF00092">
    <property type="entry name" value="VWA"/>
    <property type="match status" value="3"/>
</dbReference>
<dbReference type="InterPro" id="IPR002035">
    <property type="entry name" value="VWF_A"/>
</dbReference>
<dbReference type="InterPro" id="IPR001881">
    <property type="entry name" value="EGF-like_Ca-bd_dom"/>
</dbReference>
<evidence type="ECO:0000256" key="3">
    <source>
        <dbReference type="ARBA" id="ARBA00022536"/>
    </source>
</evidence>
<dbReference type="SMART" id="SM00179">
    <property type="entry name" value="EGF_CA"/>
    <property type="match status" value="2"/>
</dbReference>
<evidence type="ECO:0000259" key="12">
    <source>
        <dbReference type="PROSITE" id="PS50026"/>
    </source>
</evidence>
<dbReference type="GO" id="GO:0005509">
    <property type="term" value="F:calcium ion binding"/>
    <property type="evidence" value="ECO:0007669"/>
    <property type="project" value="InterPro"/>
</dbReference>
<dbReference type="STRING" id="29139.ENSVURP00010032805"/>
<dbReference type="SMART" id="SM00181">
    <property type="entry name" value="EGF"/>
    <property type="match status" value="2"/>
</dbReference>
<comment type="subcellular location">
    <subcellularLocation>
        <location evidence="1">Secreted</location>
    </subcellularLocation>
</comment>
<dbReference type="InterPro" id="IPR000742">
    <property type="entry name" value="EGF"/>
</dbReference>
<dbReference type="FunFam" id="3.40.50.410:FF:000054">
    <property type="entry name" value="von Willebrand factor A domain containing 2"/>
    <property type="match status" value="1"/>
</dbReference>
<evidence type="ECO:0000256" key="11">
    <source>
        <dbReference type="SAM" id="SignalP"/>
    </source>
</evidence>
<dbReference type="FunFam" id="2.10.25.10:FF:000336">
    <property type="entry name" value="von Willebrand factor A domain containing 2"/>
    <property type="match status" value="1"/>
</dbReference>
<accession>A0A4X2MFY6</accession>
<dbReference type="CDD" id="cd00054">
    <property type="entry name" value="EGF_CA"/>
    <property type="match status" value="1"/>
</dbReference>
<dbReference type="Pfam" id="PF00008">
    <property type="entry name" value="EGF"/>
    <property type="match status" value="1"/>
</dbReference>
<dbReference type="InterPro" id="IPR050525">
    <property type="entry name" value="ECM_Assembly_Org"/>
</dbReference>
<feature type="domain" description="EGF-like" evidence="12">
    <location>
        <begin position="296"/>
        <end position="333"/>
    </location>
</feature>
<dbReference type="PROSITE" id="PS01186">
    <property type="entry name" value="EGF_2"/>
    <property type="match status" value="1"/>
</dbReference>
<evidence type="ECO:0000256" key="1">
    <source>
        <dbReference type="ARBA" id="ARBA00004613"/>
    </source>
</evidence>
<sequence>MNLILFLEAVCVFLFGQVLPSFTFQELYASQETIVKISAASQLMHCSAALDVLLALDGSHSIGKGSFERSKYFAIKLCDALAIGPDRVRVGVLQFSSAPQLEFSLDSFSTQEEVKEKIKKIIFKGGSTETGLALKYLLHKGFPGGRNSSVPQTLVIVTDGKSQGDIALPAKQLKEKGVVVFAVGVKFPRWTELHTLASEPKDQYMLSAEHVDDATNGLYSTLSSLAICNATAPGCRIEPHLCERKTLETIREVTGNSLCWRGSKKNNAVFSSLCPFSSWKKVFITHLATCYRTVCPDPCDSQPCQNGGTCVLEGLDKYHCLCPIGFGGEANCAPKLSLECSVNLLFLLDSSSGTTLEGFLQAKAFLKRFVQAVVNMDSPVDVAVAQYSQEVEIPIQMGQYQDVPSLMKSLDRMRFTGGATLTGRALEYVADHGFRATLPSGEIHDPQPQRVVVLLTDSRSQDLVAGPVRYARDQKLFLIGVGSEFLRAELEEITGNPKQVITYSNPQDLFNKIPELQKKICSLQRPGCQSQSLDLVFLLDASATVGQVDFTKVRSFVRGSSLQFNINRDVTQIGLVVYGSRVQTTFALDTHPTSSNLLQAINQAPYVGGAGSTGSALLHVYDEVMTVQKGARPGVSKAVVVITEGTGTEDAVVPAQKLRRNGISVLVIGVGPVLKETLLRLAGSHDFLIHVPSYEDLENYQDLFIERICEEARKPVNLCKPSPCMNDGTCILQNGSYRCECRGWEGPHCENNVEVALLHAAPSGFPLAVDQDIQLQDRNVYSSWGIKSTSLLMGMKYLNHP</sequence>
<keyword evidence="6" id="KW-1015">Disulfide bond</keyword>
<feature type="domain" description="VWFA" evidence="13">
    <location>
        <begin position="51"/>
        <end position="222"/>
    </location>
</feature>
<feature type="domain" description="VWFA" evidence="13">
    <location>
        <begin position="534"/>
        <end position="708"/>
    </location>
</feature>
<comment type="subunit">
    <text evidence="7">Forms monomers and multimers.</text>
</comment>
<evidence type="ECO:0000256" key="9">
    <source>
        <dbReference type="ARBA" id="ARBA00080893"/>
    </source>
</evidence>
<dbReference type="PROSITE" id="PS50234">
    <property type="entry name" value="VWFA"/>
    <property type="match status" value="3"/>
</dbReference>
<organism evidence="14 15">
    <name type="scientific">Vombatus ursinus</name>
    <name type="common">Common wombat</name>
    <dbReference type="NCBI Taxonomy" id="29139"/>
    <lineage>
        <taxon>Eukaryota</taxon>
        <taxon>Metazoa</taxon>
        <taxon>Chordata</taxon>
        <taxon>Craniata</taxon>
        <taxon>Vertebrata</taxon>
        <taxon>Euteleostomi</taxon>
        <taxon>Mammalia</taxon>
        <taxon>Metatheria</taxon>
        <taxon>Diprotodontia</taxon>
        <taxon>Vombatidae</taxon>
        <taxon>Vombatus</taxon>
    </lineage>
</organism>
<feature type="chain" id="PRO_5021499000" description="von Willebrand factor A domain-containing protein 2" evidence="11">
    <location>
        <begin position="21"/>
        <end position="801"/>
    </location>
</feature>
<evidence type="ECO:0000256" key="5">
    <source>
        <dbReference type="ARBA" id="ARBA00022737"/>
    </source>
</evidence>
<dbReference type="GO" id="GO:0007161">
    <property type="term" value="P:calcium-independent cell-matrix adhesion"/>
    <property type="evidence" value="ECO:0007669"/>
    <property type="project" value="Ensembl"/>
</dbReference>
<dbReference type="InterPro" id="IPR013032">
    <property type="entry name" value="EGF-like_CS"/>
</dbReference>
<dbReference type="PRINTS" id="PR00453">
    <property type="entry name" value="VWFADOMAIN"/>
</dbReference>
<gene>
    <name evidence="14" type="primary">VWA2</name>
</gene>
<feature type="domain" description="EGF-like" evidence="12">
    <location>
        <begin position="715"/>
        <end position="750"/>
    </location>
</feature>
<dbReference type="PANTHER" id="PTHR24020">
    <property type="entry name" value="COLLAGEN ALPHA"/>
    <property type="match status" value="1"/>
</dbReference>
<keyword evidence="5" id="KW-0677">Repeat</keyword>
<feature type="domain" description="VWFA" evidence="13">
    <location>
        <begin position="343"/>
        <end position="520"/>
    </location>
</feature>
<feature type="signal peptide" evidence="11">
    <location>
        <begin position="1"/>
        <end position="20"/>
    </location>
</feature>
<dbReference type="Proteomes" id="UP000314987">
    <property type="component" value="Unassembled WGS sequence"/>
</dbReference>
<reference evidence="15" key="1">
    <citation type="submission" date="2018-12" db="EMBL/GenBank/DDBJ databases">
        <authorList>
            <person name="Yazar S."/>
        </authorList>
    </citation>
    <scope>NUCLEOTIDE SEQUENCE [LARGE SCALE GENOMIC DNA]</scope>
</reference>
<evidence type="ECO:0000256" key="7">
    <source>
        <dbReference type="ARBA" id="ARBA00065464"/>
    </source>
</evidence>
<evidence type="ECO:0000256" key="2">
    <source>
        <dbReference type="ARBA" id="ARBA00022525"/>
    </source>
</evidence>
<dbReference type="PROSITE" id="PS50026">
    <property type="entry name" value="EGF_3"/>
    <property type="match status" value="2"/>
</dbReference>
<reference evidence="14" key="2">
    <citation type="submission" date="2025-08" db="UniProtKB">
        <authorList>
            <consortium name="Ensembl"/>
        </authorList>
    </citation>
    <scope>IDENTIFICATION</scope>
</reference>
<dbReference type="PANTHER" id="PTHR24020:SF37">
    <property type="entry name" value="VON WILLEBRAND FACTOR A DOMAIN-CONTAINING PROTEIN 2"/>
    <property type="match status" value="1"/>
</dbReference>
<evidence type="ECO:0000256" key="10">
    <source>
        <dbReference type="PROSITE-ProRule" id="PRU00076"/>
    </source>
</evidence>
<dbReference type="GO" id="GO:0042802">
    <property type="term" value="F:identical protein binding"/>
    <property type="evidence" value="ECO:0007669"/>
    <property type="project" value="Ensembl"/>
</dbReference>
<dbReference type="FunFam" id="3.40.50.410:FF:000058">
    <property type="entry name" value="von Willebrand factor A domain containing 2"/>
    <property type="match status" value="1"/>
</dbReference>
<evidence type="ECO:0000256" key="4">
    <source>
        <dbReference type="ARBA" id="ARBA00022729"/>
    </source>
</evidence>
<name>A0A4X2MFY6_VOMUR</name>
<dbReference type="AlphaFoldDB" id="A0A4X2MFY6"/>
<comment type="caution">
    <text evidence="10">Lacks conserved residue(s) required for the propagation of feature annotation.</text>
</comment>
<keyword evidence="2" id="KW-0964">Secreted</keyword>
<dbReference type="OMA" id="MWCSAAM"/>
<dbReference type="FunFam" id="3.40.50.410:FF:000047">
    <property type="entry name" value="von Willebrand factor A domain containing 2"/>
    <property type="match status" value="1"/>
</dbReference>
<dbReference type="GO" id="GO:0005615">
    <property type="term" value="C:extracellular space"/>
    <property type="evidence" value="ECO:0007669"/>
    <property type="project" value="Ensembl"/>
</dbReference>
<dbReference type="Gene3D" id="2.10.25.10">
    <property type="entry name" value="Laminin"/>
    <property type="match status" value="2"/>
</dbReference>
<dbReference type="Gene3D" id="3.40.50.410">
    <property type="entry name" value="von Willebrand factor, type A domain"/>
    <property type="match status" value="3"/>
</dbReference>
<evidence type="ECO:0000259" key="13">
    <source>
        <dbReference type="PROSITE" id="PS50234"/>
    </source>
</evidence>
<evidence type="ECO:0000256" key="8">
    <source>
        <dbReference type="ARBA" id="ARBA00070370"/>
    </source>
</evidence>
<dbReference type="SUPFAM" id="SSF57196">
    <property type="entry name" value="EGF/Laminin"/>
    <property type="match status" value="1"/>
</dbReference>
<keyword evidence="4 11" id="KW-0732">Signal</keyword>
<dbReference type="GO" id="GO:0005604">
    <property type="term" value="C:basement membrane"/>
    <property type="evidence" value="ECO:0007669"/>
    <property type="project" value="Ensembl"/>
</dbReference>
<evidence type="ECO:0000313" key="14">
    <source>
        <dbReference type="Ensembl" id="ENSVURP00010032805.1"/>
    </source>
</evidence>
<protein>
    <recommendedName>
        <fullName evidence="8">von Willebrand factor A domain-containing protein 2</fullName>
    </recommendedName>
    <alternativeName>
        <fullName evidence="9">A domain-containing protein similar to matrilin and collagen</fullName>
    </alternativeName>
</protein>
<proteinExistence type="predicted"/>
<dbReference type="GO" id="GO:0046626">
    <property type="term" value="P:regulation of insulin receptor signaling pathway"/>
    <property type="evidence" value="ECO:0007669"/>
    <property type="project" value="Ensembl"/>
</dbReference>
<evidence type="ECO:0000256" key="6">
    <source>
        <dbReference type="ARBA" id="ARBA00023157"/>
    </source>
</evidence>
<dbReference type="SMART" id="SM00327">
    <property type="entry name" value="VWA"/>
    <property type="match status" value="3"/>
</dbReference>
<dbReference type="FunFam" id="2.10.25.10:FF:000066">
    <property type="entry name" value="FAT atypical cadherin 4"/>
    <property type="match status" value="1"/>
</dbReference>
<dbReference type="Ensembl" id="ENSVURT00010037337.1">
    <property type="protein sequence ID" value="ENSVURP00010032805.1"/>
    <property type="gene ID" value="ENSVURG00010025013.1"/>
</dbReference>
<dbReference type="Pfam" id="PF12661">
    <property type="entry name" value="hEGF"/>
    <property type="match status" value="1"/>
</dbReference>
<keyword evidence="3 10" id="KW-0245">EGF-like domain</keyword>
<dbReference type="SUPFAM" id="SSF53300">
    <property type="entry name" value="vWA-like"/>
    <property type="match status" value="3"/>
</dbReference>
<reference evidence="14" key="3">
    <citation type="submission" date="2025-09" db="UniProtKB">
        <authorList>
            <consortium name="Ensembl"/>
        </authorList>
    </citation>
    <scope>IDENTIFICATION</scope>
</reference>
<dbReference type="CDD" id="cd00053">
    <property type="entry name" value="EGF"/>
    <property type="match status" value="1"/>
</dbReference>
<keyword evidence="15" id="KW-1185">Reference proteome</keyword>
<dbReference type="InterPro" id="IPR036465">
    <property type="entry name" value="vWFA_dom_sf"/>
</dbReference>
<dbReference type="GeneTree" id="ENSGT00940000159040"/>